<sequence length="90" mass="10648">MSFDVRTEKFNLIKYPDDGSFRSNVQMMIVHYEGRLAIVKKYFNLSIDIWILMDSDDGNEWTHKSFVLPEIVVTRWEDLRFNGVSDAVAW</sequence>
<keyword evidence="3" id="KW-1185">Reference proteome</keyword>
<dbReference type="AlphaFoldDB" id="A0ABD1C964"/>
<dbReference type="InterPro" id="IPR013187">
    <property type="entry name" value="F-box-assoc_dom_typ3"/>
</dbReference>
<reference evidence="2 3" key="1">
    <citation type="submission" date="2024-04" db="EMBL/GenBank/DDBJ databases">
        <title>Genome assembly C_amara_ONT_v2.</title>
        <authorList>
            <person name="Yant L."/>
            <person name="Moore C."/>
            <person name="Slenker M."/>
        </authorList>
    </citation>
    <scope>NUCLEOTIDE SEQUENCE [LARGE SCALE GENOMIC DNA]</scope>
    <source>
        <tissue evidence="2">Leaf</tissue>
    </source>
</reference>
<accession>A0ABD1C964</accession>
<dbReference type="NCBIfam" id="TIGR01640">
    <property type="entry name" value="F_box_assoc_1"/>
    <property type="match status" value="1"/>
</dbReference>
<gene>
    <name evidence="2" type="ORF">V5N11_025614</name>
</gene>
<name>A0ABD1C964_CARAN</name>
<feature type="domain" description="F-box associated beta-propeller type 3" evidence="1">
    <location>
        <begin position="1"/>
        <end position="85"/>
    </location>
</feature>
<evidence type="ECO:0000259" key="1">
    <source>
        <dbReference type="Pfam" id="PF08268"/>
    </source>
</evidence>
<dbReference type="Pfam" id="PF08268">
    <property type="entry name" value="FBA_3"/>
    <property type="match status" value="1"/>
</dbReference>
<dbReference type="Proteomes" id="UP001558713">
    <property type="component" value="Unassembled WGS sequence"/>
</dbReference>
<protein>
    <submittedName>
        <fullName evidence="2">F-box protein</fullName>
    </submittedName>
</protein>
<evidence type="ECO:0000313" key="3">
    <source>
        <dbReference type="Proteomes" id="UP001558713"/>
    </source>
</evidence>
<organism evidence="2 3">
    <name type="scientific">Cardamine amara subsp. amara</name>
    <dbReference type="NCBI Taxonomy" id="228776"/>
    <lineage>
        <taxon>Eukaryota</taxon>
        <taxon>Viridiplantae</taxon>
        <taxon>Streptophyta</taxon>
        <taxon>Embryophyta</taxon>
        <taxon>Tracheophyta</taxon>
        <taxon>Spermatophyta</taxon>
        <taxon>Magnoliopsida</taxon>
        <taxon>eudicotyledons</taxon>
        <taxon>Gunneridae</taxon>
        <taxon>Pentapetalae</taxon>
        <taxon>rosids</taxon>
        <taxon>malvids</taxon>
        <taxon>Brassicales</taxon>
        <taxon>Brassicaceae</taxon>
        <taxon>Cardamineae</taxon>
        <taxon>Cardamine</taxon>
    </lineage>
</organism>
<dbReference type="InterPro" id="IPR017451">
    <property type="entry name" value="F-box-assoc_interact_dom"/>
</dbReference>
<comment type="caution">
    <text evidence="2">The sequence shown here is derived from an EMBL/GenBank/DDBJ whole genome shotgun (WGS) entry which is preliminary data.</text>
</comment>
<proteinExistence type="predicted"/>
<evidence type="ECO:0000313" key="2">
    <source>
        <dbReference type="EMBL" id="KAL1225987.1"/>
    </source>
</evidence>
<dbReference type="EMBL" id="JBANAX010000015">
    <property type="protein sequence ID" value="KAL1225987.1"/>
    <property type="molecule type" value="Genomic_DNA"/>
</dbReference>